<dbReference type="AlphaFoldDB" id="A0A2T3JJA4"/>
<dbReference type="Proteomes" id="UP000241618">
    <property type="component" value="Unassembled WGS sequence"/>
</dbReference>
<reference evidence="3 4" key="1">
    <citation type="submission" date="2018-03" db="EMBL/GenBank/DDBJ databases">
        <title>Whole genome sequencing of Histamine producing bacteria.</title>
        <authorList>
            <person name="Butler K."/>
        </authorList>
    </citation>
    <scope>NUCLEOTIDE SEQUENCE [LARGE SCALE GENOMIC DNA]</scope>
    <source>
        <strain evidence="2 4">FS-6.1</strain>
        <strain evidence="1 3">FS-6.2</strain>
    </source>
</reference>
<evidence type="ECO:0000313" key="4">
    <source>
        <dbReference type="Proteomes" id="UP000241618"/>
    </source>
</evidence>
<dbReference type="EMBL" id="PYMO01000016">
    <property type="protein sequence ID" value="PSU23401.1"/>
    <property type="molecule type" value="Genomic_DNA"/>
</dbReference>
<dbReference type="Proteomes" id="UP000241405">
    <property type="component" value="Unassembled WGS sequence"/>
</dbReference>
<organism evidence="2 4">
    <name type="scientific">Photobacterium phosphoreum</name>
    <dbReference type="NCBI Taxonomy" id="659"/>
    <lineage>
        <taxon>Bacteria</taxon>
        <taxon>Pseudomonadati</taxon>
        <taxon>Pseudomonadota</taxon>
        <taxon>Gammaproteobacteria</taxon>
        <taxon>Vibrionales</taxon>
        <taxon>Vibrionaceae</taxon>
        <taxon>Photobacterium</taxon>
    </lineage>
</organism>
<accession>A0A2T3JJA4</accession>
<dbReference type="EMBL" id="PYMP01000018">
    <property type="protein sequence ID" value="PSU49062.1"/>
    <property type="molecule type" value="Genomic_DNA"/>
</dbReference>
<proteinExistence type="predicted"/>
<evidence type="ECO:0000313" key="2">
    <source>
        <dbReference type="EMBL" id="PSU49062.1"/>
    </source>
</evidence>
<evidence type="ECO:0000313" key="3">
    <source>
        <dbReference type="Proteomes" id="UP000241405"/>
    </source>
</evidence>
<evidence type="ECO:0000313" key="1">
    <source>
        <dbReference type="EMBL" id="PSU23401.1"/>
    </source>
</evidence>
<protein>
    <submittedName>
        <fullName evidence="2">Uncharacterized protein</fullName>
    </submittedName>
</protein>
<sequence length="92" mass="11322">MRIIRKLNLKSRRNFIFLKHLVDFLFAVTAKEKHFLKTITLIFIKLQVNYKIEAKYQKFELDRLFNRIPFRWSRIIETLITLTSLFEKKECN</sequence>
<name>A0A2T3JJA4_PHOPO</name>
<comment type="caution">
    <text evidence="2">The sequence shown here is derived from an EMBL/GenBank/DDBJ whole genome shotgun (WGS) entry which is preliminary data.</text>
</comment>
<keyword evidence="3" id="KW-1185">Reference proteome</keyword>
<gene>
    <name evidence="2" type="ORF">C9J18_16595</name>
    <name evidence="1" type="ORF">CTM96_14620</name>
</gene>